<gene>
    <name evidence="2" type="ORF">LMG23994_05424</name>
</gene>
<protein>
    <recommendedName>
        <fullName evidence="4">Transmembrane protein</fullName>
    </recommendedName>
</protein>
<evidence type="ECO:0000313" key="3">
    <source>
        <dbReference type="Proteomes" id="UP000701702"/>
    </source>
</evidence>
<sequence>MKPHIQKSHRIYRKADPRGRSRFYVSLLVLLCMVGFVYLLVVVSPRLAW</sequence>
<organism evidence="2 3">
    <name type="scientific">Cupriavidus pinatubonensis</name>
    <dbReference type="NCBI Taxonomy" id="248026"/>
    <lineage>
        <taxon>Bacteria</taxon>
        <taxon>Pseudomonadati</taxon>
        <taxon>Pseudomonadota</taxon>
        <taxon>Betaproteobacteria</taxon>
        <taxon>Burkholderiales</taxon>
        <taxon>Burkholderiaceae</taxon>
        <taxon>Cupriavidus</taxon>
    </lineage>
</organism>
<keyword evidence="1" id="KW-0812">Transmembrane</keyword>
<name>A0ABM8XVV2_9BURK</name>
<dbReference type="EMBL" id="CAJZAF010000038">
    <property type="protein sequence ID" value="CAG9184529.1"/>
    <property type="molecule type" value="Genomic_DNA"/>
</dbReference>
<proteinExistence type="predicted"/>
<dbReference type="RefSeq" id="WP_220631313.1">
    <property type="nucleotide sequence ID" value="NZ_CAJZAF010000038.1"/>
</dbReference>
<reference evidence="2 3" key="1">
    <citation type="submission" date="2021-08" db="EMBL/GenBank/DDBJ databases">
        <authorList>
            <person name="Peeters C."/>
        </authorList>
    </citation>
    <scope>NUCLEOTIDE SEQUENCE [LARGE SCALE GENOMIC DNA]</scope>
    <source>
        <strain evidence="2 3">LMG 23994</strain>
    </source>
</reference>
<accession>A0ABM8XVV2</accession>
<keyword evidence="3" id="KW-1185">Reference proteome</keyword>
<comment type="caution">
    <text evidence="2">The sequence shown here is derived from an EMBL/GenBank/DDBJ whole genome shotgun (WGS) entry which is preliminary data.</text>
</comment>
<feature type="transmembrane region" description="Helical" evidence="1">
    <location>
        <begin position="21"/>
        <end position="43"/>
    </location>
</feature>
<evidence type="ECO:0000313" key="2">
    <source>
        <dbReference type="EMBL" id="CAG9184529.1"/>
    </source>
</evidence>
<evidence type="ECO:0008006" key="4">
    <source>
        <dbReference type="Google" id="ProtNLM"/>
    </source>
</evidence>
<dbReference type="Proteomes" id="UP000701702">
    <property type="component" value="Unassembled WGS sequence"/>
</dbReference>
<keyword evidence="1" id="KW-0472">Membrane</keyword>
<keyword evidence="1" id="KW-1133">Transmembrane helix</keyword>
<evidence type="ECO:0000256" key="1">
    <source>
        <dbReference type="SAM" id="Phobius"/>
    </source>
</evidence>